<evidence type="ECO:0000313" key="2">
    <source>
        <dbReference type="Proteomes" id="UP000636709"/>
    </source>
</evidence>
<sequence length="157" mass="18128">MLHSLQYAEDAGETHYNQAEVVRASKAKFDEQLCRVYTRAVYNQFKKEYNNSTAFLIEPNPLVRNGWLVKHQNGGGNFCWADHEFKVVVDKESGEYTCECKQWEHTGSLFGNKIGNCNYKVELIATDLTCASCLFWFQNIAGLFCMPRKVHIEKIYP</sequence>
<dbReference type="PANTHER" id="PTHR47482:SF24">
    <property type="entry name" value="PROTEIN FAR1-RELATED SEQUENCE"/>
    <property type="match status" value="1"/>
</dbReference>
<dbReference type="Proteomes" id="UP000636709">
    <property type="component" value="Unassembled WGS sequence"/>
</dbReference>
<dbReference type="OrthoDB" id="692876at2759"/>
<dbReference type="PANTHER" id="PTHR47482">
    <property type="entry name" value="OS11G0632001 PROTEIN"/>
    <property type="match status" value="1"/>
</dbReference>
<proteinExistence type="predicted"/>
<dbReference type="AlphaFoldDB" id="A0A835FIT3"/>
<comment type="caution">
    <text evidence="1">The sequence shown here is derived from an EMBL/GenBank/DDBJ whole genome shotgun (WGS) entry which is preliminary data.</text>
</comment>
<accession>A0A835FIT3</accession>
<name>A0A835FIT3_9POAL</name>
<reference evidence="1" key="1">
    <citation type="submission" date="2020-07" db="EMBL/GenBank/DDBJ databases">
        <title>Genome sequence and genetic diversity analysis of an under-domesticated orphan crop, white fonio (Digitaria exilis).</title>
        <authorList>
            <person name="Bennetzen J.L."/>
            <person name="Chen S."/>
            <person name="Ma X."/>
            <person name="Wang X."/>
            <person name="Yssel A.E.J."/>
            <person name="Chaluvadi S.R."/>
            <person name="Johnson M."/>
            <person name="Gangashetty P."/>
            <person name="Hamidou F."/>
            <person name="Sanogo M.D."/>
            <person name="Zwaenepoel A."/>
            <person name="Wallace J."/>
            <person name="Van De Peer Y."/>
            <person name="Van Deynze A."/>
        </authorList>
    </citation>
    <scope>NUCLEOTIDE SEQUENCE</scope>
    <source>
        <tissue evidence="1">Leaves</tissue>
    </source>
</reference>
<gene>
    <name evidence="1" type="ORF">HU200_010062</name>
</gene>
<protein>
    <submittedName>
        <fullName evidence="1">Uncharacterized protein</fullName>
    </submittedName>
</protein>
<evidence type="ECO:0000313" key="1">
    <source>
        <dbReference type="EMBL" id="KAF8760549.1"/>
    </source>
</evidence>
<organism evidence="1 2">
    <name type="scientific">Digitaria exilis</name>
    <dbReference type="NCBI Taxonomy" id="1010633"/>
    <lineage>
        <taxon>Eukaryota</taxon>
        <taxon>Viridiplantae</taxon>
        <taxon>Streptophyta</taxon>
        <taxon>Embryophyta</taxon>
        <taxon>Tracheophyta</taxon>
        <taxon>Spermatophyta</taxon>
        <taxon>Magnoliopsida</taxon>
        <taxon>Liliopsida</taxon>
        <taxon>Poales</taxon>
        <taxon>Poaceae</taxon>
        <taxon>PACMAD clade</taxon>
        <taxon>Panicoideae</taxon>
        <taxon>Panicodae</taxon>
        <taxon>Paniceae</taxon>
        <taxon>Anthephorinae</taxon>
        <taxon>Digitaria</taxon>
    </lineage>
</organism>
<dbReference type="EMBL" id="JACEFO010000699">
    <property type="protein sequence ID" value="KAF8760549.1"/>
    <property type="molecule type" value="Genomic_DNA"/>
</dbReference>
<keyword evidence="2" id="KW-1185">Reference proteome</keyword>